<evidence type="ECO:0000313" key="3">
    <source>
        <dbReference type="Proteomes" id="UP000422837"/>
    </source>
</evidence>
<dbReference type="AlphaFoldDB" id="A0ABD6Z4R1"/>
<keyword evidence="1" id="KW-0812">Transmembrane</keyword>
<reference evidence="2 3" key="1">
    <citation type="submission" date="2019-11" db="EMBL/GenBank/DDBJ databases">
        <title>Detection and genome characteristic of a blood enterococcus casselifavus isolate from Zhengzhou,china.</title>
        <authorList>
            <person name="Wen P."/>
        </authorList>
    </citation>
    <scope>NUCLEOTIDE SEQUENCE [LARGE SCALE GENOMIC DNA]</scope>
    <source>
        <strain evidence="2 3">EC291</strain>
        <plasmid evidence="2 3">unnamed2</plasmid>
    </source>
</reference>
<keyword evidence="1" id="KW-1133">Transmembrane helix</keyword>
<organism evidence="2 3">
    <name type="scientific">Enterococcus casseliflavus</name>
    <name type="common">Enterococcus flavescens</name>
    <dbReference type="NCBI Taxonomy" id="37734"/>
    <lineage>
        <taxon>Bacteria</taxon>
        <taxon>Bacillati</taxon>
        <taxon>Bacillota</taxon>
        <taxon>Bacilli</taxon>
        <taxon>Lactobacillales</taxon>
        <taxon>Enterococcaceae</taxon>
        <taxon>Enterococcus</taxon>
    </lineage>
</organism>
<evidence type="ECO:0008006" key="4">
    <source>
        <dbReference type="Google" id="ProtNLM"/>
    </source>
</evidence>
<protein>
    <recommendedName>
        <fullName evidence="4">Holin-like toxin</fullName>
    </recommendedName>
</protein>
<dbReference type="RefSeq" id="WP_060792644.1">
    <property type="nucleotide sequence ID" value="NZ_CP046125.1"/>
</dbReference>
<dbReference type="EMBL" id="CP046125">
    <property type="protein sequence ID" value="QGN31402.1"/>
    <property type="molecule type" value="Genomic_DNA"/>
</dbReference>
<sequence length="60" mass="6729">MNVLSKSEERSSLLQDVDIIGILLAFIGLIEACVKLADTIINTRSSKRKSKKKRKKNAKK</sequence>
<accession>A0ABD6Z4R1</accession>
<evidence type="ECO:0000313" key="2">
    <source>
        <dbReference type="EMBL" id="QGN31402.1"/>
    </source>
</evidence>
<name>A0ABD6Z4R1_ENTCA</name>
<proteinExistence type="predicted"/>
<geneLocation type="plasmid" evidence="2 3">
    <name>unnamed2</name>
</geneLocation>
<gene>
    <name evidence="2" type="ORF">GFU50_18130</name>
</gene>
<evidence type="ECO:0000256" key="1">
    <source>
        <dbReference type="SAM" id="Phobius"/>
    </source>
</evidence>
<keyword evidence="1" id="KW-0472">Membrane</keyword>
<dbReference type="Proteomes" id="UP000422837">
    <property type="component" value="Plasmid unnamed2"/>
</dbReference>
<feature type="transmembrane region" description="Helical" evidence="1">
    <location>
        <begin position="20"/>
        <end position="41"/>
    </location>
</feature>
<keyword evidence="2" id="KW-0614">Plasmid</keyword>